<feature type="compositionally biased region" description="Low complexity" evidence="1">
    <location>
        <begin position="280"/>
        <end position="322"/>
    </location>
</feature>
<feature type="compositionally biased region" description="Basic and acidic residues" evidence="1">
    <location>
        <begin position="499"/>
        <end position="526"/>
    </location>
</feature>
<feature type="compositionally biased region" description="Low complexity" evidence="1">
    <location>
        <begin position="237"/>
        <end position="248"/>
    </location>
</feature>
<feature type="region of interest" description="Disordered" evidence="1">
    <location>
        <begin position="498"/>
        <end position="542"/>
    </location>
</feature>
<dbReference type="GeneID" id="95977513"/>
<dbReference type="InterPro" id="IPR029071">
    <property type="entry name" value="Ubiquitin-like_domsf"/>
</dbReference>
<comment type="caution">
    <text evidence="3">The sequence shown here is derived from an EMBL/GenBank/DDBJ whole genome shotgun (WGS) entry which is preliminary data.</text>
</comment>
<feature type="domain" description="TUG ubiquitin-like" evidence="2">
    <location>
        <begin position="8"/>
        <end position="72"/>
    </location>
</feature>
<dbReference type="InterPro" id="IPR059238">
    <property type="entry name" value="UBX1_UBXN9"/>
</dbReference>
<evidence type="ECO:0000259" key="2">
    <source>
        <dbReference type="Pfam" id="PF11470"/>
    </source>
</evidence>
<dbReference type="SUPFAM" id="SSF54236">
    <property type="entry name" value="Ubiquitin-like"/>
    <property type="match status" value="1"/>
</dbReference>
<protein>
    <recommendedName>
        <fullName evidence="2">TUG ubiquitin-like domain-containing protein</fullName>
    </recommendedName>
</protein>
<dbReference type="CDD" id="cd17075">
    <property type="entry name" value="UBX1_UBXN9"/>
    <property type="match status" value="1"/>
</dbReference>
<dbReference type="Gene3D" id="3.10.20.90">
    <property type="entry name" value="Phosphatidylinositol 3-kinase Catalytic Subunit, Chain A, domain 1"/>
    <property type="match status" value="1"/>
</dbReference>
<reference evidence="3 4" key="1">
    <citation type="submission" date="2024-07" db="EMBL/GenBank/DDBJ databases">
        <title>Draft sequence of the Neodothiora populina.</title>
        <authorList>
            <person name="Drown D.D."/>
            <person name="Schuette U.S."/>
            <person name="Buechlein A.B."/>
            <person name="Rusch D.R."/>
            <person name="Winton L.W."/>
            <person name="Adams G.A."/>
        </authorList>
    </citation>
    <scope>NUCLEOTIDE SEQUENCE [LARGE SCALE GENOMIC DNA]</scope>
    <source>
        <strain evidence="3 4">CPC 39397</strain>
    </source>
</reference>
<dbReference type="PANTHER" id="PTHR46467">
    <property type="entry name" value="TETHER CONTAINING UBX DOMAIN FOR GLUT4"/>
    <property type="match status" value="1"/>
</dbReference>
<dbReference type="CDD" id="cd16105">
    <property type="entry name" value="Ubl_ASPSCR1_like"/>
    <property type="match status" value="1"/>
</dbReference>
<dbReference type="InterPro" id="IPR021569">
    <property type="entry name" value="TUG-UBL1"/>
</dbReference>
<proteinExistence type="predicted"/>
<dbReference type="EMBL" id="JBFMKM010000008">
    <property type="protein sequence ID" value="KAL1304895.1"/>
    <property type="molecule type" value="Genomic_DNA"/>
</dbReference>
<evidence type="ECO:0000313" key="4">
    <source>
        <dbReference type="Proteomes" id="UP001562354"/>
    </source>
</evidence>
<keyword evidence="4" id="KW-1185">Reference proteome</keyword>
<dbReference type="Pfam" id="PF11470">
    <property type="entry name" value="TUG-UBL1"/>
    <property type="match status" value="1"/>
</dbReference>
<dbReference type="PANTHER" id="PTHR46467:SF1">
    <property type="entry name" value="TETHER CONTAINING UBX DOMAIN FOR GLUT4"/>
    <property type="match status" value="1"/>
</dbReference>
<organism evidence="3 4">
    <name type="scientific">Neodothiora populina</name>
    <dbReference type="NCBI Taxonomy" id="2781224"/>
    <lineage>
        <taxon>Eukaryota</taxon>
        <taxon>Fungi</taxon>
        <taxon>Dikarya</taxon>
        <taxon>Ascomycota</taxon>
        <taxon>Pezizomycotina</taxon>
        <taxon>Dothideomycetes</taxon>
        <taxon>Dothideomycetidae</taxon>
        <taxon>Dothideales</taxon>
        <taxon>Dothioraceae</taxon>
        <taxon>Neodothiora</taxon>
    </lineage>
</organism>
<gene>
    <name evidence="3" type="ORF">AAFC00_003813</name>
</gene>
<sequence>MASNVFVVDSTFRRTQIMVQPNTYLRSVLEEACSKLKIDPDQYTLKTDKQKQLDLSLTFRLSGLSPGAKLQLTQASRSPSVVNVALALPQSEGGIRLQDKFPSNTSLWLVLRKFEEGVAGGVSLAKKLNLTSRGVPSTDTGAGRLNYEQPCLNIMGRELSSFTDLQKTLAQLGYNSGSVLVRLTFKQDGTAMEEAMAQISQYFQAAQPGASSQPETTAAKGVHAAADVEMISAPDASAENAAAPLEESAGPEPSEDTVMTPAPPSDSTPAPTDGDDVIASSSITETPSTESQFPSLQQSDKSSTTQPSSPTASDTTSAPQASKPAFRVYAAPKDNTPAAARHDFNESDFAPSIEHAQAHQAILNRQSQNKRLQSDRELEAAAASKQQSLTEVKVVPIRLRLADDMQVEFDHPATDTTAALFESVRSYMDDPSLGFRLHYRDDKGCAHFLEPTSSARLIDDLGFKGGVTVRQVWNDDVSNAARSKPILKSRFRQMAVEHNVPDLSKEAREAAEREARDGKQKEDQDKSQQQPSKKKSTFSIAEKEARLMKRLGFGKK</sequence>
<feature type="region of interest" description="Disordered" evidence="1">
    <location>
        <begin position="237"/>
        <end position="385"/>
    </location>
</feature>
<dbReference type="RefSeq" id="XP_069201169.1">
    <property type="nucleotide sequence ID" value="XM_069343340.1"/>
</dbReference>
<dbReference type="Proteomes" id="UP001562354">
    <property type="component" value="Unassembled WGS sequence"/>
</dbReference>
<evidence type="ECO:0000256" key="1">
    <source>
        <dbReference type="SAM" id="MobiDB-lite"/>
    </source>
</evidence>
<evidence type="ECO:0000313" key="3">
    <source>
        <dbReference type="EMBL" id="KAL1304895.1"/>
    </source>
</evidence>
<accession>A0ABR3PFQ5</accession>
<name>A0ABR3PFQ5_9PEZI</name>